<dbReference type="InterPro" id="IPR001623">
    <property type="entry name" value="DnaJ_domain"/>
</dbReference>
<dbReference type="SUPFAM" id="SSF46565">
    <property type="entry name" value="Chaperone J-domain"/>
    <property type="match status" value="1"/>
</dbReference>
<feature type="compositionally biased region" description="Basic residues" evidence="1">
    <location>
        <begin position="55"/>
        <end position="70"/>
    </location>
</feature>
<dbReference type="CDD" id="cd06257">
    <property type="entry name" value="DnaJ"/>
    <property type="match status" value="1"/>
</dbReference>
<proteinExistence type="predicted"/>
<dbReference type="GO" id="GO:0030544">
    <property type="term" value="F:Hsp70 protein binding"/>
    <property type="evidence" value="ECO:0007669"/>
    <property type="project" value="InterPro"/>
</dbReference>
<evidence type="ECO:0000259" key="3">
    <source>
        <dbReference type="PROSITE" id="PS50090"/>
    </source>
</evidence>
<name>A0AAD1YAZ8_EUPCR</name>
<feature type="compositionally biased region" description="Basic and acidic residues" evidence="1">
    <location>
        <begin position="45"/>
        <end position="54"/>
    </location>
</feature>
<feature type="region of interest" description="Disordered" evidence="1">
    <location>
        <begin position="528"/>
        <end position="567"/>
    </location>
</feature>
<feature type="domain" description="J" evidence="2">
    <location>
        <begin position="117"/>
        <end position="203"/>
    </location>
</feature>
<dbReference type="Pfam" id="PF23082">
    <property type="entry name" value="Myb_DNA-binding_2"/>
    <property type="match status" value="1"/>
</dbReference>
<dbReference type="SUPFAM" id="SSF46689">
    <property type="entry name" value="Homeodomain-like"/>
    <property type="match status" value="2"/>
</dbReference>
<evidence type="ECO:0000259" key="2">
    <source>
        <dbReference type="PROSITE" id="PS50076"/>
    </source>
</evidence>
<sequence length="618" mass="73506">MEATEPTFVDGPIPGLLALPPSDPTLYEQNKRGVVKINPMTIPRAPKEEEEKKEKKSKTSKKNKKKGKRGKQTESDDEYDDSEEQKMMKDKFHDEWEKKRKQVSKKDLETNTLLVDDHYHVLGLEDFGLAATEHNIKSAYRKLALEYHPDKKRPATEEEKKDEGEGDTLNPEEKVKKEIWLKILKAYETLIDPEKRKKYDSSLPFDENIPDEDDFDDESFYDVFTEVFNRNAIWAKNKPVPQLGNEKTPIKKVLKFYRYWDNFDTWRDFSCHDEYDLEEAGDRYERAYMNKENKKIRDKYIKVEKQRLIELYRIAYNNDPRIKAHNEQLKKEEEQKKKEKFEKKQKAREERKRLENEANRKLEEEKRKVEEAKEKQRKMVEIKKQLRETMSTKLIELADQKLKQFSYEYDQYAMEEIVKKLTDEDIQKLVNEITDMGEGQDEFDRVKVIIDQVKQDNIKRIKEEQKKDLKKREEAKESNKAWTKEDFSLLVKALNKYPGGTRDRWKTIACFMGNSYTSKDIIDMTQQLQKRKNAGKKTKKEGDKKKAEDTSKTETKPEEAWSEEQQKSLELGLKKYPKTLPPKERWDKISKEVGDKTPKECLARFKYIAALIKKKAKK</sequence>
<dbReference type="PANTHER" id="PTHR43999:SF1">
    <property type="entry name" value="DNAJ HOMOLOG SUBFAMILY C MEMBER 2"/>
    <property type="match status" value="1"/>
</dbReference>
<dbReference type="SMART" id="SM00271">
    <property type="entry name" value="DnaJ"/>
    <property type="match status" value="1"/>
</dbReference>
<dbReference type="InterPro" id="IPR001005">
    <property type="entry name" value="SANT/Myb"/>
</dbReference>
<reference evidence="4" key="1">
    <citation type="submission" date="2023-07" db="EMBL/GenBank/DDBJ databases">
        <authorList>
            <consortium name="AG Swart"/>
            <person name="Singh M."/>
            <person name="Singh A."/>
            <person name="Seah K."/>
            <person name="Emmerich C."/>
        </authorList>
    </citation>
    <scope>NUCLEOTIDE SEQUENCE</scope>
    <source>
        <strain evidence="4">DP1</strain>
    </source>
</reference>
<dbReference type="InterPro" id="IPR054076">
    <property type="entry name" value="ZUO1-like_ZHD"/>
</dbReference>
<feature type="compositionally biased region" description="Basic and acidic residues" evidence="1">
    <location>
        <begin position="84"/>
        <end position="108"/>
    </location>
</feature>
<dbReference type="Pfam" id="PF00226">
    <property type="entry name" value="DnaJ"/>
    <property type="match status" value="1"/>
</dbReference>
<dbReference type="AlphaFoldDB" id="A0AAD1YAZ8"/>
<comment type="caution">
    <text evidence="4">The sequence shown here is derived from an EMBL/GenBank/DDBJ whole genome shotgun (WGS) entry which is preliminary data.</text>
</comment>
<feature type="domain" description="Myb-like" evidence="3">
    <location>
        <begin position="553"/>
        <end position="609"/>
    </location>
</feature>
<dbReference type="PANTHER" id="PTHR43999">
    <property type="entry name" value="DNAJ HOMOLOG SUBFAMILY C MEMBER 2"/>
    <property type="match status" value="1"/>
</dbReference>
<dbReference type="Gene3D" id="1.10.10.60">
    <property type="entry name" value="Homeodomain-like"/>
    <property type="match status" value="2"/>
</dbReference>
<dbReference type="Gene3D" id="1.10.287.110">
    <property type="entry name" value="DnaJ domain"/>
    <property type="match status" value="1"/>
</dbReference>
<dbReference type="Proteomes" id="UP001295684">
    <property type="component" value="Unassembled WGS sequence"/>
</dbReference>
<accession>A0AAD1YAZ8</accession>
<dbReference type="PROSITE" id="PS50090">
    <property type="entry name" value="MYB_LIKE"/>
    <property type="match status" value="1"/>
</dbReference>
<dbReference type="GO" id="GO:0043022">
    <property type="term" value="F:ribosome binding"/>
    <property type="evidence" value="ECO:0007669"/>
    <property type="project" value="InterPro"/>
</dbReference>
<feature type="region of interest" description="Disordered" evidence="1">
    <location>
        <begin position="327"/>
        <end position="355"/>
    </location>
</feature>
<evidence type="ECO:0008006" key="6">
    <source>
        <dbReference type="Google" id="ProtNLM"/>
    </source>
</evidence>
<dbReference type="InterPro" id="IPR009057">
    <property type="entry name" value="Homeodomain-like_sf"/>
</dbReference>
<evidence type="ECO:0000256" key="1">
    <source>
        <dbReference type="SAM" id="MobiDB-lite"/>
    </source>
</evidence>
<dbReference type="EMBL" id="CAMPGE010030365">
    <property type="protein sequence ID" value="CAI2387885.1"/>
    <property type="molecule type" value="Genomic_DNA"/>
</dbReference>
<dbReference type="InterPro" id="IPR044634">
    <property type="entry name" value="Zuotin/DnaJC2"/>
</dbReference>
<evidence type="ECO:0000313" key="5">
    <source>
        <dbReference type="Proteomes" id="UP001295684"/>
    </source>
</evidence>
<dbReference type="PRINTS" id="PR00625">
    <property type="entry name" value="JDOMAIN"/>
</dbReference>
<dbReference type="CDD" id="cd00167">
    <property type="entry name" value="SANT"/>
    <property type="match status" value="1"/>
</dbReference>
<dbReference type="GO" id="GO:0005829">
    <property type="term" value="C:cytosol"/>
    <property type="evidence" value="ECO:0007669"/>
    <property type="project" value="TreeGrafter"/>
</dbReference>
<dbReference type="Pfam" id="PF00249">
    <property type="entry name" value="Myb_DNA-binding"/>
    <property type="match status" value="1"/>
</dbReference>
<gene>
    <name evidence="4" type="ORF">ECRASSUSDP1_LOCUS29519</name>
</gene>
<dbReference type="Pfam" id="PF21884">
    <property type="entry name" value="ZUO1-like_ZHD"/>
    <property type="match status" value="1"/>
</dbReference>
<keyword evidence="5" id="KW-1185">Reference proteome</keyword>
<dbReference type="InterPro" id="IPR036869">
    <property type="entry name" value="J_dom_sf"/>
</dbReference>
<dbReference type="PROSITE" id="PS50076">
    <property type="entry name" value="DNAJ_2"/>
    <property type="match status" value="1"/>
</dbReference>
<feature type="region of interest" description="Disordered" evidence="1">
    <location>
        <begin position="1"/>
        <end position="108"/>
    </location>
</feature>
<dbReference type="GO" id="GO:0051083">
    <property type="term" value="P:'de novo' cotranslational protein folding"/>
    <property type="evidence" value="ECO:0007669"/>
    <property type="project" value="InterPro"/>
</dbReference>
<organism evidence="4 5">
    <name type="scientific">Euplotes crassus</name>
    <dbReference type="NCBI Taxonomy" id="5936"/>
    <lineage>
        <taxon>Eukaryota</taxon>
        <taxon>Sar</taxon>
        <taxon>Alveolata</taxon>
        <taxon>Ciliophora</taxon>
        <taxon>Intramacronucleata</taxon>
        <taxon>Spirotrichea</taxon>
        <taxon>Hypotrichia</taxon>
        <taxon>Euplotida</taxon>
        <taxon>Euplotidae</taxon>
        <taxon>Moneuplotes</taxon>
    </lineage>
</organism>
<protein>
    <recommendedName>
        <fullName evidence="6">DnaJ homolog subfamily C member 2</fullName>
    </recommendedName>
</protein>
<dbReference type="SMART" id="SM00717">
    <property type="entry name" value="SANT"/>
    <property type="match status" value="2"/>
</dbReference>
<dbReference type="GO" id="GO:0006450">
    <property type="term" value="P:regulation of translational fidelity"/>
    <property type="evidence" value="ECO:0007669"/>
    <property type="project" value="InterPro"/>
</dbReference>
<feature type="compositionally biased region" description="Basic residues" evidence="1">
    <location>
        <begin position="529"/>
        <end position="539"/>
    </location>
</feature>
<feature type="compositionally biased region" description="Basic and acidic residues" evidence="1">
    <location>
        <begin position="540"/>
        <end position="567"/>
    </location>
</feature>
<evidence type="ECO:0000313" key="4">
    <source>
        <dbReference type="EMBL" id="CAI2387885.1"/>
    </source>
</evidence>